<feature type="region of interest" description="Disordered" evidence="1">
    <location>
        <begin position="1"/>
        <end position="61"/>
    </location>
</feature>
<dbReference type="GO" id="GO:0003723">
    <property type="term" value="F:RNA binding"/>
    <property type="evidence" value="ECO:0007669"/>
    <property type="project" value="TreeGrafter"/>
</dbReference>
<sequence length="469" mass="52527">MDLEPLEGERPKKPIPLQDQTVRDEKGRYKQFHGAFSGGSEGSEDEDNDYVPENVTSAPKDITPVDFTPKDNVHGLAYKGLDPHQALFGTSGKHFNLFSAGPEGAHDLLGETGARLLVLVPWEEEDDDIYATETLSKYDTILKDEEPGDGVYGWTAPRQYRSQKESKKDLRYISKILDGFSLASKPLSSKNTSPPPESPRDYQPVHYFRPVVAETLENTHLIQVLSESAGKPMLNPGTHSRHQLNASKWVELLGETPIQGSSTSVLEFLSQKDKERIKEMKHVTDFKAAQLKARILAQKASSNRPQPSSLDVGPCSWHMALSGIFQKDALERCLNPSMTEWERGHERDKFAWAALLYVSSHLTLSSRFMHAKEEDDSDQVEVPQDQENDVNDKQSAVKLKPFGKLTQDTSEWHPDKLLCKRFHVPDPYPDSTLVGLPRVKCDKFSVFNFLTLPETTSSPTTQAASEKGP</sequence>
<evidence type="ECO:0000313" key="2">
    <source>
        <dbReference type="EMBL" id="VFV41839.1"/>
    </source>
</evidence>
<dbReference type="GO" id="GO:0005634">
    <property type="term" value="C:nucleus"/>
    <property type="evidence" value="ECO:0007669"/>
    <property type="project" value="TreeGrafter"/>
</dbReference>
<accession>A0A485PCN0</accession>
<dbReference type="AlphaFoldDB" id="A0A485PCN0"/>
<organism evidence="2 3">
    <name type="scientific">Lynx pardinus</name>
    <name type="common">Iberian lynx</name>
    <name type="synonym">Felis pardina</name>
    <dbReference type="NCBI Taxonomy" id="191816"/>
    <lineage>
        <taxon>Eukaryota</taxon>
        <taxon>Metazoa</taxon>
        <taxon>Chordata</taxon>
        <taxon>Craniata</taxon>
        <taxon>Vertebrata</taxon>
        <taxon>Euteleostomi</taxon>
        <taxon>Mammalia</taxon>
        <taxon>Eutheria</taxon>
        <taxon>Laurasiatheria</taxon>
        <taxon>Carnivora</taxon>
        <taxon>Feliformia</taxon>
        <taxon>Felidae</taxon>
        <taxon>Felinae</taxon>
        <taxon>Lynx</taxon>
    </lineage>
</organism>
<protein>
    <submittedName>
        <fullName evidence="2">G patch domain-containing protein</fullName>
    </submittedName>
</protein>
<dbReference type="Pfam" id="PF26093">
    <property type="entry name" value="HTH_TGH"/>
    <property type="match status" value="1"/>
</dbReference>
<name>A0A485PCN0_LYNPA</name>
<gene>
    <name evidence="2" type="ORF">LYPA_23C005021</name>
</gene>
<dbReference type="PANTHER" id="PTHR13384">
    <property type="entry name" value="G PATCH DOMAIN-CONTAINING PROTEIN 1"/>
    <property type="match status" value="1"/>
</dbReference>
<evidence type="ECO:0000256" key="1">
    <source>
        <dbReference type="SAM" id="MobiDB-lite"/>
    </source>
</evidence>
<dbReference type="PANTHER" id="PTHR13384:SF19">
    <property type="entry name" value="G PATCH DOMAIN-CONTAINING PROTEIN 1"/>
    <property type="match status" value="1"/>
</dbReference>
<keyword evidence="3" id="KW-1185">Reference proteome</keyword>
<reference evidence="2 3" key="1">
    <citation type="submission" date="2019-01" db="EMBL/GenBank/DDBJ databases">
        <authorList>
            <person name="Alioto T."/>
            <person name="Alioto T."/>
        </authorList>
    </citation>
    <scope>NUCLEOTIDE SEQUENCE [LARGE SCALE GENOMIC DNA]</scope>
</reference>
<dbReference type="EMBL" id="CAAGRJ010031065">
    <property type="protein sequence ID" value="VFV41839.1"/>
    <property type="molecule type" value="Genomic_DNA"/>
</dbReference>
<proteinExistence type="predicted"/>
<dbReference type="Proteomes" id="UP000386466">
    <property type="component" value="Unassembled WGS sequence"/>
</dbReference>
<evidence type="ECO:0000313" key="3">
    <source>
        <dbReference type="Proteomes" id="UP000386466"/>
    </source>
</evidence>